<sequence length="917" mass="105219">MLARYAVALLLAFISGCASLSKSPSLTTDPNWVSETLPNGMRYHLYPIDGEQIELRLVVNVGSLNEEDKERGYAHFIEHMAFNGTQRFPNNSVFTEFAQVGVEFGPDINAVTDYGRTVYQLSLPDNKRLPEALDWFRDISDGMTLDRNEVAGEVGVIFAEWRRDNREDTSWPLKLYEDLIDDSLYIDRDPIGTEFTLNRVTPERLRAFYDKWYQANRIQLVVIGGFDAEDVQVEIEEEFASLRSESPNPEPHSIIPVDRDTQYPLTLYASQGESPALVVSFKDGEDKYPQTLAEQRELWLHWMILDAVQLRLEEQFERENLAHNGLYFNFGFLPGWTVYELSVEFNDIDRPFVLDSVARNIASLRDHGVTFDEFLSLLEQYESSIFFHEDQLPIEVAENVYNDLYYNRLPQSRSEQNANFNKFLEEIELDDLNHELARLLKPSNQSLSLVYGKGESIANAEKQRDRYMNTVAKQGDVIRVSYAEVQIPQPESFLSVSEDAIEMAENVFRWKLPNGLPTLYYKMDDSYYETQVVLQAKGGVAAMSTKERAALDFLFETYRNGSVGDVSSNDFSHYLESLGVNIEPQVYGNSHNFSMYVPTEALLDGLNAMRYLVENATPNRVAFEREKVRLIERMNLAQTSPYEVFGRASIDLIYPAPSYESALTTEDYESVTFEDVTALFDKLFGDMGHFSVYVVSDEPLLAVQGVVTAFLGNMKTTREKTEARPLSYNQRGGRVIKHLSPENRTYVEQVYIRSSTPRTVDSVFAEDLLNRVLQTRYNQIVREEYSLSYDPYFSSWTWDGEDVVTTTMTALVSPDKEKELTLLWPKIRTSLTKPVTKTERDNAARQLIKDLYESQTDPQFLVGSIARYDLWGYDLEGLIFPEQVIERIDTKTLSEMASVLFEDAAFFESILRPIKAK</sequence>
<feature type="chain" id="PRO_5007282020" evidence="9">
    <location>
        <begin position="21"/>
        <end position="917"/>
    </location>
</feature>
<evidence type="ECO:0000256" key="5">
    <source>
        <dbReference type="ARBA" id="ARBA00022801"/>
    </source>
</evidence>
<evidence type="ECO:0000256" key="8">
    <source>
        <dbReference type="RuleBase" id="RU004447"/>
    </source>
</evidence>
<evidence type="ECO:0000259" key="10">
    <source>
        <dbReference type="Pfam" id="PF00675"/>
    </source>
</evidence>
<dbReference type="EMBL" id="FIZX01000002">
    <property type="protein sequence ID" value="CZF81893.1"/>
    <property type="molecule type" value="Genomic_DNA"/>
</dbReference>
<keyword evidence="6" id="KW-0862">Zinc</keyword>
<evidence type="ECO:0000313" key="12">
    <source>
        <dbReference type="EMBL" id="CZF81893.1"/>
    </source>
</evidence>
<dbReference type="STRING" id="1796497.GCE9029_02890"/>
<evidence type="ECO:0000256" key="2">
    <source>
        <dbReference type="ARBA" id="ARBA00007261"/>
    </source>
</evidence>
<gene>
    <name evidence="12" type="primary">ptrA_2</name>
    <name evidence="12" type="ORF">GCE9029_02890</name>
</gene>
<dbReference type="Pfam" id="PF00675">
    <property type="entry name" value="Peptidase_M16"/>
    <property type="match status" value="1"/>
</dbReference>
<feature type="domain" description="Peptidase M16 C-terminal" evidence="11">
    <location>
        <begin position="200"/>
        <end position="282"/>
    </location>
</feature>
<evidence type="ECO:0000256" key="4">
    <source>
        <dbReference type="ARBA" id="ARBA00022723"/>
    </source>
</evidence>
<dbReference type="PROSITE" id="PS51257">
    <property type="entry name" value="PROKAR_LIPOPROTEIN"/>
    <property type="match status" value="1"/>
</dbReference>
<keyword evidence="13" id="KW-1185">Reference proteome</keyword>
<dbReference type="GO" id="GO:0006508">
    <property type="term" value="P:proteolysis"/>
    <property type="evidence" value="ECO:0007669"/>
    <property type="project" value="UniProtKB-KW"/>
</dbReference>
<dbReference type="SUPFAM" id="SSF63411">
    <property type="entry name" value="LuxS/MPP-like metallohydrolase"/>
    <property type="match status" value="4"/>
</dbReference>
<keyword evidence="5 12" id="KW-0378">Hydrolase</keyword>
<keyword evidence="7" id="KW-0482">Metalloprotease</keyword>
<dbReference type="PROSITE" id="PS00143">
    <property type="entry name" value="INSULINASE"/>
    <property type="match status" value="1"/>
</dbReference>
<evidence type="ECO:0000256" key="6">
    <source>
        <dbReference type="ARBA" id="ARBA00022833"/>
    </source>
</evidence>
<keyword evidence="4" id="KW-0479">Metal-binding</keyword>
<comment type="cofactor">
    <cofactor evidence="1">
        <name>Zn(2+)</name>
        <dbReference type="ChEBI" id="CHEBI:29105"/>
    </cofactor>
</comment>
<keyword evidence="9" id="KW-0732">Signal</keyword>
<dbReference type="InterPro" id="IPR001431">
    <property type="entry name" value="Pept_M16_Zn_BS"/>
</dbReference>
<dbReference type="InterPro" id="IPR011249">
    <property type="entry name" value="Metalloenz_LuxS/M16"/>
</dbReference>
<dbReference type="InterPro" id="IPR007863">
    <property type="entry name" value="Peptidase_M16_C"/>
</dbReference>
<evidence type="ECO:0000256" key="3">
    <source>
        <dbReference type="ARBA" id="ARBA00022670"/>
    </source>
</evidence>
<dbReference type="EC" id="3.4.24.55" evidence="12"/>
<feature type="signal peptide" evidence="9">
    <location>
        <begin position="1"/>
        <end position="20"/>
    </location>
</feature>
<dbReference type="Pfam" id="PF05193">
    <property type="entry name" value="Peptidase_M16_C"/>
    <property type="match status" value="2"/>
</dbReference>
<proteinExistence type="inferred from homology"/>
<dbReference type="RefSeq" id="WP_062664071.1">
    <property type="nucleotide sequence ID" value="NZ_FIZX01000002.1"/>
</dbReference>
<dbReference type="InterPro" id="IPR011765">
    <property type="entry name" value="Pept_M16_N"/>
</dbReference>
<dbReference type="PANTHER" id="PTHR43690:SF17">
    <property type="entry name" value="PROTEIN YHJJ"/>
    <property type="match status" value="1"/>
</dbReference>
<organism evidence="12 13">
    <name type="scientific">Grimontia celer</name>
    <dbReference type="NCBI Taxonomy" id="1796497"/>
    <lineage>
        <taxon>Bacteria</taxon>
        <taxon>Pseudomonadati</taxon>
        <taxon>Pseudomonadota</taxon>
        <taxon>Gammaproteobacteria</taxon>
        <taxon>Vibrionales</taxon>
        <taxon>Vibrionaceae</taxon>
        <taxon>Grimontia</taxon>
    </lineage>
</organism>
<evidence type="ECO:0000256" key="9">
    <source>
        <dbReference type="SAM" id="SignalP"/>
    </source>
</evidence>
<evidence type="ECO:0000256" key="7">
    <source>
        <dbReference type="ARBA" id="ARBA00023049"/>
    </source>
</evidence>
<evidence type="ECO:0000313" key="13">
    <source>
        <dbReference type="Proteomes" id="UP000071641"/>
    </source>
</evidence>
<name>A0A128F535_9GAMM</name>
<accession>A0A128F535</accession>
<dbReference type="AlphaFoldDB" id="A0A128F535"/>
<evidence type="ECO:0000259" key="11">
    <source>
        <dbReference type="Pfam" id="PF05193"/>
    </source>
</evidence>
<dbReference type="PANTHER" id="PTHR43690">
    <property type="entry name" value="NARDILYSIN"/>
    <property type="match status" value="1"/>
</dbReference>
<comment type="similarity">
    <text evidence="2 8">Belongs to the peptidase M16 family.</text>
</comment>
<feature type="domain" description="Peptidase M16 N-terminal" evidence="10">
    <location>
        <begin position="52"/>
        <end position="164"/>
    </location>
</feature>
<dbReference type="InterPro" id="IPR050626">
    <property type="entry name" value="Peptidase_M16"/>
</dbReference>
<keyword evidence="3 12" id="KW-0645">Protease</keyword>
<dbReference type="Gene3D" id="3.30.830.10">
    <property type="entry name" value="Metalloenzyme, LuxS/M16 peptidase-like"/>
    <property type="match status" value="4"/>
</dbReference>
<dbReference type="OrthoDB" id="9811314at2"/>
<dbReference type="GO" id="GO:0004222">
    <property type="term" value="F:metalloendopeptidase activity"/>
    <property type="evidence" value="ECO:0007669"/>
    <property type="project" value="UniProtKB-EC"/>
</dbReference>
<feature type="domain" description="Peptidase M16 C-terminal" evidence="11">
    <location>
        <begin position="670"/>
        <end position="847"/>
    </location>
</feature>
<reference evidence="13" key="1">
    <citation type="submission" date="2016-02" db="EMBL/GenBank/DDBJ databases">
        <authorList>
            <person name="Rodrigo-Torres Lidia"/>
            <person name="Arahal R.David."/>
        </authorList>
    </citation>
    <scope>NUCLEOTIDE SEQUENCE [LARGE SCALE GENOMIC DNA]</scope>
    <source>
        <strain evidence="13">CECT 9029</strain>
    </source>
</reference>
<dbReference type="GO" id="GO:0046872">
    <property type="term" value="F:metal ion binding"/>
    <property type="evidence" value="ECO:0007669"/>
    <property type="project" value="UniProtKB-KW"/>
</dbReference>
<evidence type="ECO:0000256" key="1">
    <source>
        <dbReference type="ARBA" id="ARBA00001947"/>
    </source>
</evidence>
<protein>
    <submittedName>
        <fullName evidence="12">Protease 3</fullName>
        <ecNumber evidence="12">3.4.24.55</ecNumber>
    </submittedName>
</protein>
<dbReference type="Proteomes" id="UP000071641">
    <property type="component" value="Unassembled WGS sequence"/>
</dbReference>